<dbReference type="EMBL" id="JAGJCB010000026">
    <property type="protein sequence ID" value="MBP0905587.1"/>
    <property type="molecule type" value="Genomic_DNA"/>
</dbReference>
<dbReference type="Proteomes" id="UP000670776">
    <property type="component" value="Unassembled WGS sequence"/>
</dbReference>
<dbReference type="RefSeq" id="WP_209656718.1">
    <property type="nucleotide sequence ID" value="NZ_JAGJCB010000026.1"/>
</dbReference>
<evidence type="ECO:0000313" key="2">
    <source>
        <dbReference type="EMBL" id="MBP0905587.1"/>
    </source>
</evidence>
<sequence>MENILELKTVNELTQFSFFIPSYQRGYKWTTKEVKDILNDINDFIPRIIDNFEQRTWYCLQPIVIRKKGNWNNEFEVIDGQQRLTTIYLILHYLNQDFVKERRLKLFHLNYQTRLGTSKFLENLNDTKTDDCNVDFFHISQAYKTIVDWFEKRPINFDKSDFSSKFKFHSRIIWYESKNEDPISIFTRINIGKIPLTNSELIKALFLNSSNFHQYSNDRLRLQQLEIASEWDAIEQELQEDSFWYFLTANKVQVNRIEFIFDLMNDNDDKSDNYSTFRYFSKKFKNSSPEIIQNNWKIVKSYFQRFKEWYNERSWYHKIGFLVSINSISIKSLYDKSSELTKSQFDEYLDALIKQSIRNIILDDLQYSDKEDVRKILLLYNILTMLNSDKDNSYFPFDIFKNEKWDIEHITSIKDAMPDKNREDWLNDAKVFIDTSHKEGNLLKKRADNCNVKNEEEFKNLFEDMVSHFNAELKDDLINDISNLTLLDSETNRGYKNAVFPLKRKTIINRDKAGVFIPVCTKNVFLKYFSEYPPKISFWTEDDRENYEKDIYTVLKDYLN</sequence>
<dbReference type="PANTHER" id="PTHR35149:SF1">
    <property type="entry name" value="DUF5655 DOMAIN-CONTAINING PROTEIN"/>
    <property type="match status" value="1"/>
</dbReference>
<protein>
    <submittedName>
        <fullName evidence="2">DUF262 domain-containing protein</fullName>
    </submittedName>
</protein>
<gene>
    <name evidence="2" type="ORF">J8H85_17295</name>
</gene>
<name>A0ABS4BYC9_9FLAO</name>
<keyword evidence="3" id="KW-1185">Reference proteome</keyword>
<evidence type="ECO:0000313" key="3">
    <source>
        <dbReference type="Proteomes" id="UP000670776"/>
    </source>
</evidence>
<organism evidence="2 3">
    <name type="scientific">Mariniflexile gromovii</name>
    <dbReference type="NCBI Taxonomy" id="362523"/>
    <lineage>
        <taxon>Bacteria</taxon>
        <taxon>Pseudomonadati</taxon>
        <taxon>Bacteroidota</taxon>
        <taxon>Flavobacteriia</taxon>
        <taxon>Flavobacteriales</taxon>
        <taxon>Flavobacteriaceae</taxon>
        <taxon>Mariniflexile</taxon>
    </lineage>
</organism>
<accession>A0ABS4BYC9</accession>
<feature type="domain" description="GmrSD restriction endonucleases N-terminal" evidence="1">
    <location>
        <begin position="14"/>
        <end position="207"/>
    </location>
</feature>
<reference evidence="2 3" key="1">
    <citation type="submission" date="2021-04" db="EMBL/GenBank/DDBJ databases">
        <title>Mariniflexile gromovii gen. nov., sp. nov., a gliding bacterium isolated from the sea urchin Strongylocentrotus intermedius.</title>
        <authorList>
            <person name="Ko S."/>
            <person name="Le V."/>
            <person name="Ahn C.-Y."/>
            <person name="Oh H.-M."/>
        </authorList>
    </citation>
    <scope>NUCLEOTIDE SEQUENCE [LARGE SCALE GENOMIC DNA]</scope>
    <source>
        <strain evidence="2 3">KCTC 12570</strain>
    </source>
</reference>
<proteinExistence type="predicted"/>
<dbReference type="InterPro" id="IPR004919">
    <property type="entry name" value="GmrSD_N"/>
</dbReference>
<comment type="caution">
    <text evidence="2">The sequence shown here is derived from an EMBL/GenBank/DDBJ whole genome shotgun (WGS) entry which is preliminary data.</text>
</comment>
<dbReference type="PANTHER" id="PTHR35149">
    <property type="entry name" value="SLL5132 PROTEIN"/>
    <property type="match status" value="1"/>
</dbReference>
<dbReference type="Pfam" id="PF03235">
    <property type="entry name" value="GmrSD_N"/>
    <property type="match status" value="1"/>
</dbReference>
<evidence type="ECO:0000259" key="1">
    <source>
        <dbReference type="Pfam" id="PF03235"/>
    </source>
</evidence>